<dbReference type="Pfam" id="PF00668">
    <property type="entry name" value="Condensation"/>
    <property type="match status" value="3"/>
</dbReference>
<dbReference type="InterPro" id="IPR045851">
    <property type="entry name" value="AMP-bd_C_sf"/>
</dbReference>
<dbReference type="InterPro" id="IPR009081">
    <property type="entry name" value="PP-bd_ACP"/>
</dbReference>
<dbReference type="Pfam" id="PF13193">
    <property type="entry name" value="AMP-binding_C"/>
    <property type="match status" value="2"/>
</dbReference>
<dbReference type="InterPro" id="IPR000873">
    <property type="entry name" value="AMP-dep_synth/lig_dom"/>
</dbReference>
<dbReference type="InterPro" id="IPR036736">
    <property type="entry name" value="ACP-like_sf"/>
</dbReference>
<dbReference type="PROSITE" id="PS50075">
    <property type="entry name" value="CARRIER"/>
    <property type="match status" value="3"/>
</dbReference>
<dbReference type="InterPro" id="IPR006162">
    <property type="entry name" value="Ppantetheine_attach_site"/>
</dbReference>
<dbReference type="Gene3D" id="1.10.1200.10">
    <property type="entry name" value="ACP-like"/>
    <property type="match status" value="3"/>
</dbReference>
<evidence type="ECO:0000256" key="1">
    <source>
        <dbReference type="ARBA" id="ARBA00001957"/>
    </source>
</evidence>
<reference evidence="6" key="1">
    <citation type="submission" date="2022-10" db="EMBL/GenBank/DDBJ databases">
        <title>The complete genomes of actinobacterial strains from the NBC collection.</title>
        <authorList>
            <person name="Joergensen T.S."/>
            <person name="Alvarez Arevalo M."/>
            <person name="Sterndorff E.B."/>
            <person name="Faurdal D."/>
            <person name="Vuksanovic O."/>
            <person name="Mourched A.-S."/>
            <person name="Charusanti P."/>
            <person name="Shaw S."/>
            <person name="Blin K."/>
            <person name="Weber T."/>
        </authorList>
    </citation>
    <scope>NUCLEOTIDE SEQUENCE</scope>
    <source>
        <strain evidence="6">NBC_00668</strain>
    </source>
</reference>
<sequence>MNTSQSAVEDILPLSPLQEGMLFHSGYDQDSRHLYIAQFSVDVRGALEAARLREAAENLLRRHANLRVSLTHRKNGDPVQVVRRDMPLAWQESDLGHLGEEEAQARADELTEQDWELGVDSRRPPLLRFTLLRLGPERHRLLVTAHHILLDGWSFALLFKELFTLYGTGELPPVRPYRDYLTHLAGRDRAAAETAWRAALAGLGQPTHLAPGGAVSPGTTPEDVTFRLTEQQTAALTARAREHGLLLTSVVQGAWAVLLARTTGQDDIVFGCTVSGRPAELPGADDMVGMLINTVPVRARIEATASLADLCGLLQRQRTDLLDHDHIGLTEIQRLAGSPAALFDTNLVFENFPLSDYRLDVPGLDLDTRISFRDTTHFPLTLVVEPGAALGLRLSHHPELLGRDRAADLGSRLVRLLERWSADPATPLAALDTLTDDERHRVLTEWNDTAADLPATTLPELFEAQAARTPDATAVVFEGETLSYRELDERARRLAGVLAARGIGPESLVAIALPRSLDLVVALYGVLKAGAAYLPVDLGQPEARNHGILADARPALLIGTDFQAPAVPTLRLDAPLPDAPPAPRPALDPDHPAYAIFTSGSTGRPKGALVSHRAIVNRLAWMQRTYGLTPDDRVLQKTPCGFDVSVWEFFWPLLNGATLVLARPEGHQDPAYLADLIARESVTTAHFVPSMLDVFLREPDAVRAPSLRRVISSGEALAPATQDAFFRTLPTAELHNLYGPTEAAVDVTLWACRPGAATVPIGRPAANTRTYVLDSRLEPTAPGVAGELYLAGVQLARGYLGRAALTAERFVACPFTPGERMYRTGDLVRWTTDGVLEYLGRTDDQVKIRGFRIELGEVQSALAACPGIAQAAAVVREDRPGDPRLVAYAVPAPGAEPSPAALRAALAEMLPAHMVPAVVLLDALPVTPNGKLDRRALPAPGHRAGGRARRTAHEDILAGLFATVLGLPAVGVDDDFFELGGHSLLAMRLVAQIRGALGVELGIREIFGAPTVAALAARLDGAGRARPALRPAERPATLPLSAAQRRLWFLNRLDGPNPAYHSVVAARLTGALDTGALRAALADLAERHESLRTVYPDTDGEPRQLILPGTAPELEILDAERADVAEIAARPFDLAAEAPLRAVLLTAGPDCHTLVLALHHIATDGESWGPLLGDLARAYRARTRGELPDWTPLPVQYADYTLWHRELLREQGEEQLAHWRQALAGLPEELALPTDRPRPAVASPAGAAYSFDLDPALTRELEALARAHGCTVFMVVQAALAVLLSRLGAGTDIPLGTVVAGRSDEALDDLVGFFVNTLVLRTDVSGDPSFAELLGRVREADLAAFAHQDVPFEQVVEAVNPRRSLARHPLFQVALTMRRAGTAAALELAGLETQTAEVDVTEAEFDLAFQITERPAGLHTVVKYRTELFDARTVETLGERLRAILQAVARAPRGRISQIETVLSAERARLLGAWLPVAARPQDAPDTVHRAFEAQAARTPHATALKSGADHLTYRELDARADALAHRLTALGVGAETPVGILMRRSPEVVVAMLAVLKAGGAYVPLHTSYPAARIERILDNAGCPVLLVDEEFRTFEPGRARTVLVTSADEPALPDTARAPRVVAGQLAYVMHTSGSTGEPKGVAVTHRDLLDLVADRGWHTAEGHRVLFHAPHAFDIADYELWVALLSGWEVVVAPERDLTVAALGALIHDERITAVHLTAGLFRVVAEERPQILATVREVLTGGDVVSAAAVRAVRAACPGIAVRHLYGPTEATLCATSHLITDDVHGPVPIGRPLDNTRAYVLDERLRLVPPGTPGELYLASAGVARGYRGRPALTAERFVADPHGTPGTRMYRTGDLARWSADGLLEFLGRADEQVKIRGFRVEPGEVEAALAACPGVRQSVVTVRTADDGDKRLVAHVVGEATEAELRTRLAGLLPDFMIPSHVVVLDELPLTPNGKVDYRALPAPAPTATAGRAPRTAQEQILAGLFGELLGLATVPVDAGFFDLGGHSLLATRLVSRVRTALGVELSLRDVFKAQTVAGLAELAARADDARPPLRRHELPAEPPLSFAQQRLWFVHQAEERSASYNVPFAYRLRGPLDAAALAAALGDLTARHEVLRTLFPETDGEPRLRLLTGADATVPLESARVTEAALTDAVRRAAGHEFDLDEELPLRAHLFELGAEDHVLVLVLHHIATDGWSWGPLLDDLATAYEARRDGRAPRFTPLPVRYADYALWQRETLGAESDPGSLISRQLGFWRKELTALPRELALPYDRPRPEVASFAGGSVPVELDAALHARLAEVAREHGCTLFMVVQAALGALLSRLGAGTDIPIGTVVAGRADETLDAVVGFFVNTLVLRTDLAGDPTFAELLHRIRETDLAAFAHEDVPFERVVEALNPERSLARHPLFQVLLQVQSEAPALPRLPGIAAQAVPVESRVSKFDLGVDVVESRAEDGSPLGMRGELTYAAELFDPAGAERLAGDLVAALKQVAYHPERKVSALEGLSRRTSEEGPATATGPAEQAGAADGVERRVRELYAEVLGREEVGAEDNFFALGGHSLLLTRLISRIRAELGLELKIRDVFQHPTPARTAARLATAPKARPALRRLNG</sequence>
<organism evidence="6 7">
    <name type="scientific">Streptomyces melanogenes</name>
    <dbReference type="NCBI Taxonomy" id="67326"/>
    <lineage>
        <taxon>Bacteria</taxon>
        <taxon>Bacillati</taxon>
        <taxon>Actinomycetota</taxon>
        <taxon>Actinomycetes</taxon>
        <taxon>Kitasatosporales</taxon>
        <taxon>Streptomycetaceae</taxon>
        <taxon>Streptomyces</taxon>
    </lineage>
</organism>
<dbReference type="SMART" id="SM00823">
    <property type="entry name" value="PKS_PP"/>
    <property type="match status" value="3"/>
</dbReference>
<dbReference type="InterPro" id="IPR001242">
    <property type="entry name" value="Condensation_dom"/>
</dbReference>
<dbReference type="Gene3D" id="3.30.300.30">
    <property type="match status" value="2"/>
</dbReference>
<dbReference type="SUPFAM" id="SSF52777">
    <property type="entry name" value="CoA-dependent acyltransferases"/>
    <property type="match status" value="6"/>
</dbReference>
<dbReference type="PANTHER" id="PTHR45527:SF1">
    <property type="entry name" value="FATTY ACID SYNTHASE"/>
    <property type="match status" value="1"/>
</dbReference>
<keyword evidence="2" id="KW-0596">Phosphopantetheine</keyword>
<gene>
    <name evidence="6" type="ORF">OG515_01600</name>
</gene>
<dbReference type="CDD" id="cd17646">
    <property type="entry name" value="A_NRPS_AB3403-like"/>
    <property type="match status" value="1"/>
</dbReference>
<dbReference type="EMBL" id="CP109019">
    <property type="protein sequence ID" value="WUT80968.1"/>
    <property type="molecule type" value="Genomic_DNA"/>
</dbReference>
<dbReference type="SUPFAM" id="SSF56801">
    <property type="entry name" value="Acetyl-CoA synthetase-like"/>
    <property type="match status" value="2"/>
</dbReference>
<dbReference type="SUPFAM" id="SSF47336">
    <property type="entry name" value="ACP-like"/>
    <property type="match status" value="3"/>
</dbReference>
<evidence type="ECO:0000313" key="6">
    <source>
        <dbReference type="EMBL" id="WUT80968.1"/>
    </source>
</evidence>
<dbReference type="NCBIfam" id="TIGR01733">
    <property type="entry name" value="AA-adenyl-dom"/>
    <property type="match status" value="2"/>
</dbReference>
<dbReference type="Gene3D" id="2.30.38.10">
    <property type="entry name" value="Luciferase, Domain 3"/>
    <property type="match status" value="2"/>
</dbReference>
<feature type="region of interest" description="Disordered" evidence="4">
    <location>
        <begin position="2508"/>
        <end position="2534"/>
    </location>
</feature>
<dbReference type="RefSeq" id="WP_329394967.1">
    <property type="nucleotide sequence ID" value="NZ_CP109019.1"/>
</dbReference>
<evidence type="ECO:0000259" key="5">
    <source>
        <dbReference type="PROSITE" id="PS50075"/>
    </source>
</evidence>
<accession>A0ABZ1XBT0</accession>
<dbReference type="Pfam" id="PF00501">
    <property type="entry name" value="AMP-binding"/>
    <property type="match status" value="2"/>
</dbReference>
<keyword evidence="7" id="KW-1185">Reference proteome</keyword>
<feature type="compositionally biased region" description="Basic and acidic residues" evidence="4">
    <location>
        <begin position="2508"/>
        <end position="2517"/>
    </location>
</feature>
<evidence type="ECO:0000256" key="2">
    <source>
        <dbReference type="ARBA" id="ARBA00022450"/>
    </source>
</evidence>
<dbReference type="InterPro" id="IPR020845">
    <property type="entry name" value="AMP-binding_CS"/>
</dbReference>
<evidence type="ECO:0000256" key="3">
    <source>
        <dbReference type="ARBA" id="ARBA00022553"/>
    </source>
</evidence>
<feature type="domain" description="Carrier" evidence="5">
    <location>
        <begin position="1980"/>
        <end position="2055"/>
    </location>
</feature>
<dbReference type="Pfam" id="PF00550">
    <property type="entry name" value="PP-binding"/>
    <property type="match status" value="3"/>
</dbReference>
<protein>
    <submittedName>
        <fullName evidence="6">Amino acid adenylation domain-containing protein</fullName>
    </submittedName>
</protein>
<dbReference type="CDD" id="cd19540">
    <property type="entry name" value="LCL_NRPS-like"/>
    <property type="match status" value="2"/>
</dbReference>
<dbReference type="InterPro" id="IPR025110">
    <property type="entry name" value="AMP-bd_C"/>
</dbReference>
<name>A0ABZ1XBT0_9ACTN</name>
<dbReference type="Gene3D" id="3.30.559.30">
    <property type="entry name" value="Nonribosomal peptide synthetase, condensation domain"/>
    <property type="match status" value="3"/>
</dbReference>
<dbReference type="Gene3D" id="3.40.50.980">
    <property type="match status" value="4"/>
</dbReference>
<dbReference type="InterPro" id="IPR020806">
    <property type="entry name" value="PKS_PP-bd"/>
</dbReference>
<dbReference type="InterPro" id="IPR010071">
    <property type="entry name" value="AA_adenyl_dom"/>
</dbReference>
<proteinExistence type="predicted"/>
<comment type="cofactor">
    <cofactor evidence="1">
        <name>pantetheine 4'-phosphate</name>
        <dbReference type="ChEBI" id="CHEBI:47942"/>
    </cofactor>
</comment>
<dbReference type="Proteomes" id="UP001432060">
    <property type="component" value="Chromosome"/>
</dbReference>
<evidence type="ECO:0000313" key="7">
    <source>
        <dbReference type="Proteomes" id="UP001432060"/>
    </source>
</evidence>
<dbReference type="PANTHER" id="PTHR45527">
    <property type="entry name" value="NONRIBOSOMAL PEPTIDE SYNTHETASE"/>
    <property type="match status" value="1"/>
</dbReference>
<evidence type="ECO:0000256" key="4">
    <source>
        <dbReference type="SAM" id="MobiDB-lite"/>
    </source>
</evidence>
<feature type="domain" description="Carrier" evidence="5">
    <location>
        <begin position="2531"/>
        <end position="2606"/>
    </location>
</feature>
<dbReference type="CDD" id="cd19543">
    <property type="entry name" value="DCL_NRPS"/>
    <property type="match status" value="1"/>
</dbReference>
<dbReference type="PROSITE" id="PS00455">
    <property type="entry name" value="AMP_BINDING"/>
    <property type="match status" value="1"/>
</dbReference>
<dbReference type="Gene3D" id="3.30.559.10">
    <property type="entry name" value="Chloramphenicol acetyltransferase-like domain"/>
    <property type="match status" value="3"/>
</dbReference>
<dbReference type="InterPro" id="IPR023213">
    <property type="entry name" value="CAT-like_dom_sf"/>
</dbReference>
<dbReference type="PROSITE" id="PS00012">
    <property type="entry name" value="PHOSPHOPANTETHEINE"/>
    <property type="match status" value="3"/>
</dbReference>
<feature type="domain" description="Carrier" evidence="5">
    <location>
        <begin position="948"/>
        <end position="1023"/>
    </location>
</feature>
<dbReference type="CDD" id="cd12117">
    <property type="entry name" value="A_NRPS_Srf_like"/>
    <property type="match status" value="1"/>
</dbReference>
<keyword evidence="3" id="KW-0597">Phosphoprotein</keyword>
<dbReference type="NCBIfam" id="NF003417">
    <property type="entry name" value="PRK04813.1"/>
    <property type="match status" value="2"/>
</dbReference>